<accession>S8G3D3</accession>
<dbReference type="PANTHER" id="PTHR11365:SF2">
    <property type="entry name" value="5-OXOPROLINASE"/>
    <property type="match status" value="1"/>
</dbReference>
<dbReference type="Proteomes" id="UP000015241">
    <property type="component" value="Unassembled WGS sequence"/>
</dbReference>
<feature type="region of interest" description="Disordered" evidence="1">
    <location>
        <begin position="490"/>
        <end position="534"/>
    </location>
</feature>
<proteinExistence type="predicted"/>
<protein>
    <recommendedName>
        <fullName evidence="2">Hydantoinase B/oxoprolinase domain-containing protein</fullName>
    </recommendedName>
</protein>
<dbReference type="InterPro" id="IPR003692">
    <property type="entry name" value="Hydantoinase_B"/>
</dbReference>
<feature type="compositionally biased region" description="Basic and acidic residues" evidence="1">
    <location>
        <begin position="511"/>
        <end position="523"/>
    </location>
</feature>
<dbReference type="eggNOG" id="KOG1939">
    <property type="taxonomic scope" value="Eukaryota"/>
</dbReference>
<reference evidence="3 4" key="1">
    <citation type="journal article" date="2012" name="Science">
        <title>The Paleozoic origin of enzymatic lignin decomposition reconstructed from 31 fungal genomes.</title>
        <authorList>
            <person name="Floudas D."/>
            <person name="Binder M."/>
            <person name="Riley R."/>
            <person name="Barry K."/>
            <person name="Blanchette R.A."/>
            <person name="Henrissat B."/>
            <person name="Martinez A.T."/>
            <person name="Otillar R."/>
            <person name="Spatafora J.W."/>
            <person name="Yadav J.S."/>
            <person name="Aerts A."/>
            <person name="Benoit I."/>
            <person name="Boyd A."/>
            <person name="Carlson A."/>
            <person name="Copeland A."/>
            <person name="Coutinho P.M."/>
            <person name="de Vries R.P."/>
            <person name="Ferreira P."/>
            <person name="Findley K."/>
            <person name="Foster B."/>
            <person name="Gaskell J."/>
            <person name="Glotzer D."/>
            <person name="Gorecki P."/>
            <person name="Heitman J."/>
            <person name="Hesse C."/>
            <person name="Hori C."/>
            <person name="Igarashi K."/>
            <person name="Jurgens J.A."/>
            <person name="Kallen N."/>
            <person name="Kersten P."/>
            <person name="Kohler A."/>
            <person name="Kuees U."/>
            <person name="Kumar T.K.A."/>
            <person name="Kuo A."/>
            <person name="LaButti K."/>
            <person name="Larrondo L.F."/>
            <person name="Lindquist E."/>
            <person name="Ling A."/>
            <person name="Lombard V."/>
            <person name="Lucas S."/>
            <person name="Lundell T."/>
            <person name="Martin R."/>
            <person name="McLaughlin D.J."/>
            <person name="Morgenstern I."/>
            <person name="Morin E."/>
            <person name="Murat C."/>
            <person name="Nagy L.G."/>
            <person name="Nolan M."/>
            <person name="Ohm R.A."/>
            <person name="Patyshakuliyeva A."/>
            <person name="Rokas A."/>
            <person name="Ruiz-Duenas F.J."/>
            <person name="Sabat G."/>
            <person name="Salamov A."/>
            <person name="Samejima M."/>
            <person name="Schmutz J."/>
            <person name="Slot J.C."/>
            <person name="St John F."/>
            <person name="Stenlid J."/>
            <person name="Sun H."/>
            <person name="Sun S."/>
            <person name="Syed K."/>
            <person name="Tsang A."/>
            <person name="Wiebenga A."/>
            <person name="Young D."/>
            <person name="Pisabarro A."/>
            <person name="Eastwood D.C."/>
            <person name="Martin F."/>
            <person name="Cullen D."/>
            <person name="Grigoriev I.V."/>
            <person name="Hibbett D.S."/>
        </authorList>
    </citation>
    <scope>NUCLEOTIDE SEQUENCE</scope>
    <source>
        <strain evidence="4">FP-58527</strain>
    </source>
</reference>
<dbReference type="GO" id="GO:0006749">
    <property type="term" value="P:glutathione metabolic process"/>
    <property type="evidence" value="ECO:0007669"/>
    <property type="project" value="TreeGrafter"/>
</dbReference>
<dbReference type="GO" id="GO:0017168">
    <property type="term" value="F:5-oxoprolinase (ATP-hydrolyzing) activity"/>
    <property type="evidence" value="ECO:0007669"/>
    <property type="project" value="TreeGrafter"/>
</dbReference>
<dbReference type="InterPro" id="IPR045079">
    <property type="entry name" value="Oxoprolinase-like"/>
</dbReference>
<name>S8G3D3_FOMSC</name>
<gene>
    <name evidence="3" type="ORF">FOMPIDRAFT_1057657</name>
</gene>
<organism evidence="3 4">
    <name type="scientific">Fomitopsis schrenkii</name>
    <name type="common">Brown rot fungus</name>
    <dbReference type="NCBI Taxonomy" id="2126942"/>
    <lineage>
        <taxon>Eukaryota</taxon>
        <taxon>Fungi</taxon>
        <taxon>Dikarya</taxon>
        <taxon>Basidiomycota</taxon>
        <taxon>Agaricomycotina</taxon>
        <taxon>Agaricomycetes</taxon>
        <taxon>Polyporales</taxon>
        <taxon>Fomitopsis</taxon>
    </lineage>
</organism>
<evidence type="ECO:0000313" key="4">
    <source>
        <dbReference type="Proteomes" id="UP000015241"/>
    </source>
</evidence>
<dbReference type="InParanoid" id="S8G3D3"/>
<evidence type="ECO:0000256" key="1">
    <source>
        <dbReference type="SAM" id="MobiDB-lite"/>
    </source>
</evidence>
<dbReference type="PANTHER" id="PTHR11365">
    <property type="entry name" value="5-OXOPROLINASE RELATED"/>
    <property type="match status" value="1"/>
</dbReference>
<dbReference type="Pfam" id="PF02538">
    <property type="entry name" value="Hydantoinase_B"/>
    <property type="match status" value="1"/>
</dbReference>
<dbReference type="HOGENOM" id="CLU_020413_0_0_1"/>
<sequence>MSTLPTSQPRYKAADPILLTLFANRFMSVAEAMGRSLQQTAISTNIKERLDFSCALFAPDGDLVANAPFIPIHLGSMSFAVRYQMSLHGKSLKPGDVLMTNSPWAGGSHLPDITIISPVFDTKTHEIIFFTASRGHHADIGGILPGSMPPTSTSIFEEGAQIESFKIVDGGVYNHDGLVDYMVNQPAQYPGSSGCRNIKDVESDLKAQIAANHKGIQLIQAIVDDYGLETVQEYMYHIRSNAEQSVRNLLRDVAKRAGTNVLEAIDYLDDGSPIQLKVTINEAEGSAVCDFAGTGCEVRGNLNAPISVVHSAVIYCMRAMLDMDIPLNAGCLVPITVVIPPGSLLSPSRTAAVCGGNVLTSQRMVDVVLKAFRACAASQGCTNNLTFGAGGKDKDGKNVTGWGYYETIAGGSGAGPGWHGTSGVHTHITNTRIGDVEILERRYPVLVHQFGLRPGSGGRGKWRGGDGVVRDIEFTEGLQVSILSERRTRQPYGMEGGEPGAMGRNTWVKQPRKEDGDLPEHTEPGQPLRPRNINIGGKATVWMGKGDRLLIETPGAGAWGALEDGDGPEGDHGHVKAWAPRGSLAEREAAQAGF</sequence>
<dbReference type="GO" id="GO:0005829">
    <property type="term" value="C:cytosol"/>
    <property type="evidence" value="ECO:0007669"/>
    <property type="project" value="TreeGrafter"/>
</dbReference>
<dbReference type="EMBL" id="KE504125">
    <property type="protein sequence ID" value="EPT04785.1"/>
    <property type="molecule type" value="Genomic_DNA"/>
</dbReference>
<keyword evidence="4" id="KW-1185">Reference proteome</keyword>
<dbReference type="STRING" id="743788.S8G3D3"/>
<feature type="domain" description="Hydantoinase B/oxoprolinase" evidence="2">
    <location>
        <begin position="15"/>
        <end position="561"/>
    </location>
</feature>
<dbReference type="OrthoDB" id="3643at2759"/>
<dbReference type="AlphaFoldDB" id="S8G3D3"/>
<evidence type="ECO:0000313" key="3">
    <source>
        <dbReference type="EMBL" id="EPT04785.1"/>
    </source>
</evidence>
<evidence type="ECO:0000259" key="2">
    <source>
        <dbReference type="Pfam" id="PF02538"/>
    </source>
</evidence>